<feature type="region of interest" description="Disordered" evidence="8">
    <location>
        <begin position="297"/>
        <end position="334"/>
    </location>
</feature>
<dbReference type="InterPro" id="IPR003738">
    <property type="entry name" value="SRAP"/>
</dbReference>
<accession>A0A3N2PJX6</accession>
<dbReference type="InterPro" id="IPR036590">
    <property type="entry name" value="SRAP-like"/>
</dbReference>
<evidence type="ECO:0000313" key="9">
    <source>
        <dbReference type="EMBL" id="ROT34616.1"/>
    </source>
</evidence>
<organism evidence="9 10">
    <name type="scientific">Sodiomyces alkalinus (strain CBS 110278 / VKM F-3762 / F11)</name>
    <name type="common">Alkaliphilic filamentous fungus</name>
    <dbReference type="NCBI Taxonomy" id="1314773"/>
    <lineage>
        <taxon>Eukaryota</taxon>
        <taxon>Fungi</taxon>
        <taxon>Dikarya</taxon>
        <taxon>Ascomycota</taxon>
        <taxon>Pezizomycotina</taxon>
        <taxon>Sordariomycetes</taxon>
        <taxon>Hypocreomycetidae</taxon>
        <taxon>Glomerellales</taxon>
        <taxon>Plectosphaerellaceae</taxon>
        <taxon>Sodiomyces</taxon>
    </lineage>
</organism>
<dbReference type="EMBL" id="ML119067">
    <property type="protein sequence ID" value="ROT34616.1"/>
    <property type="molecule type" value="Genomic_DNA"/>
</dbReference>
<dbReference type="GO" id="GO:0006508">
    <property type="term" value="P:proteolysis"/>
    <property type="evidence" value="ECO:0007669"/>
    <property type="project" value="UniProtKB-KW"/>
</dbReference>
<evidence type="ECO:0000256" key="2">
    <source>
        <dbReference type="ARBA" id="ARBA00022670"/>
    </source>
</evidence>
<evidence type="ECO:0000256" key="1">
    <source>
        <dbReference type="ARBA" id="ARBA00008136"/>
    </source>
</evidence>
<evidence type="ECO:0000256" key="5">
    <source>
        <dbReference type="ARBA" id="ARBA00023124"/>
    </source>
</evidence>
<keyword evidence="7" id="KW-0456">Lyase</keyword>
<sequence>MCGRYCLALRPSQIRQHLEDDDMVVDDGPIDEGPGAPRRSYNFAPGYNGAVYRADTPAHNVAGLPHNRMEDVTATEPWKQGQDIDASAPSAETSDESKGVTYKIQSMQWGIIPARPKRHPKYSKTLKLINCRDDSLSNPGGTWGSLKTRQRCIVIAEGFYEWLKTGHDKMPYFVRRKDRRLMYFAGLWECSQRDGSSHHHQNTDSDKQLFTYTIITTDSNDQLKFLHDRMPVVLEEGSREIRAWLDPARREWSRELQALLKPYTRDLECYPVSKEVGKVGNDSPSFVVPVDSKENRSNIANFFPKPTEAKGKSERSSHFRADEAQDGNQVSQTQWKSNACLKQDNWRELDEADFADDAENCARAGTKRSNTGFDTEDRRPKQAATTNETRNHQQSSSVSGYNLRQSDSRDRQPNSRKPGAMVLPEKDAQGKPEGQTSRTITDYFGRRS</sequence>
<dbReference type="Proteomes" id="UP000272025">
    <property type="component" value="Unassembled WGS sequence"/>
</dbReference>
<keyword evidence="2" id="KW-0645">Protease</keyword>
<evidence type="ECO:0000256" key="4">
    <source>
        <dbReference type="ARBA" id="ARBA00022801"/>
    </source>
</evidence>
<dbReference type="GO" id="GO:0016829">
    <property type="term" value="F:lyase activity"/>
    <property type="evidence" value="ECO:0007669"/>
    <property type="project" value="UniProtKB-KW"/>
</dbReference>
<feature type="compositionally biased region" description="Basic and acidic residues" evidence="8">
    <location>
        <begin position="307"/>
        <end position="323"/>
    </location>
</feature>
<feature type="region of interest" description="Disordered" evidence="8">
    <location>
        <begin position="365"/>
        <end position="448"/>
    </location>
</feature>
<dbReference type="STRING" id="1314773.A0A3N2PJX6"/>
<feature type="region of interest" description="Disordered" evidence="8">
    <location>
        <begin position="77"/>
        <end position="98"/>
    </location>
</feature>
<dbReference type="SUPFAM" id="SSF143081">
    <property type="entry name" value="BB1717-like"/>
    <property type="match status" value="1"/>
</dbReference>
<keyword evidence="10" id="KW-1185">Reference proteome</keyword>
<keyword evidence="6" id="KW-0238">DNA-binding</keyword>
<feature type="compositionally biased region" description="Polar residues" evidence="8">
    <location>
        <begin position="383"/>
        <end position="405"/>
    </location>
</feature>
<evidence type="ECO:0000313" key="10">
    <source>
        <dbReference type="Proteomes" id="UP000272025"/>
    </source>
</evidence>
<dbReference type="RefSeq" id="XP_028462422.1">
    <property type="nucleotide sequence ID" value="XM_028608519.1"/>
</dbReference>
<dbReference type="GeneID" id="39576997"/>
<dbReference type="GO" id="GO:0106300">
    <property type="term" value="P:protein-DNA covalent cross-linking repair"/>
    <property type="evidence" value="ECO:0007669"/>
    <property type="project" value="InterPro"/>
</dbReference>
<gene>
    <name evidence="9" type="ORF">SODALDRAFT_286222</name>
</gene>
<dbReference type="Pfam" id="PF02586">
    <property type="entry name" value="SRAP"/>
    <property type="match status" value="1"/>
</dbReference>
<evidence type="ECO:0000256" key="7">
    <source>
        <dbReference type="ARBA" id="ARBA00023239"/>
    </source>
</evidence>
<keyword evidence="3" id="KW-0227">DNA damage</keyword>
<dbReference type="OrthoDB" id="2111841at2759"/>
<evidence type="ECO:0000256" key="8">
    <source>
        <dbReference type="SAM" id="MobiDB-lite"/>
    </source>
</evidence>
<protein>
    <submittedName>
        <fullName evidence="9">DUF159-domain-containing protein</fullName>
    </submittedName>
</protein>
<comment type="similarity">
    <text evidence="1">Belongs to the SOS response-associated peptidase family.</text>
</comment>
<evidence type="ECO:0000256" key="3">
    <source>
        <dbReference type="ARBA" id="ARBA00022763"/>
    </source>
</evidence>
<name>A0A3N2PJX6_SODAK</name>
<evidence type="ECO:0000256" key="6">
    <source>
        <dbReference type="ARBA" id="ARBA00023125"/>
    </source>
</evidence>
<dbReference type="Gene3D" id="3.90.1680.10">
    <property type="entry name" value="SOS response associated peptidase-like"/>
    <property type="match status" value="1"/>
</dbReference>
<dbReference type="GO" id="GO:0008233">
    <property type="term" value="F:peptidase activity"/>
    <property type="evidence" value="ECO:0007669"/>
    <property type="project" value="UniProtKB-KW"/>
</dbReference>
<keyword evidence="4" id="KW-0378">Hydrolase</keyword>
<dbReference type="PANTHER" id="PTHR13604:SF0">
    <property type="entry name" value="ABASIC SITE PROCESSING PROTEIN HMCES"/>
    <property type="match status" value="1"/>
</dbReference>
<dbReference type="GO" id="GO:0003697">
    <property type="term" value="F:single-stranded DNA binding"/>
    <property type="evidence" value="ECO:0007669"/>
    <property type="project" value="InterPro"/>
</dbReference>
<dbReference type="AlphaFoldDB" id="A0A3N2PJX6"/>
<reference evidence="9 10" key="1">
    <citation type="journal article" date="2018" name="Mol. Ecol.">
        <title>The obligate alkalophilic soda-lake fungus Sodiomyces alkalinus has shifted to a protein diet.</title>
        <authorList>
            <person name="Grum-Grzhimaylo A.A."/>
            <person name="Falkoski D.L."/>
            <person name="van den Heuvel J."/>
            <person name="Valero-Jimenez C.A."/>
            <person name="Min B."/>
            <person name="Choi I.G."/>
            <person name="Lipzen A."/>
            <person name="Daum C.G."/>
            <person name="Aanen D.K."/>
            <person name="Tsang A."/>
            <person name="Henrissat B."/>
            <person name="Bilanenko E.N."/>
            <person name="de Vries R.P."/>
            <person name="van Kan J.A.L."/>
            <person name="Grigoriev I.V."/>
            <person name="Debets A.J.M."/>
        </authorList>
    </citation>
    <scope>NUCLEOTIDE SEQUENCE [LARGE SCALE GENOMIC DNA]</scope>
    <source>
        <strain evidence="9 10">F11</strain>
    </source>
</reference>
<keyword evidence="5" id="KW-0190">Covalent protein-DNA linkage</keyword>
<dbReference type="PANTHER" id="PTHR13604">
    <property type="entry name" value="DC12-RELATED"/>
    <property type="match status" value="1"/>
</dbReference>
<proteinExistence type="inferred from homology"/>